<sequence length="219" mass="24016">MAGVDELCILQPHQSSTTIVTSNGMKIRSSIITQVHLFAPFTAMIISVVFIIIHMNVGTTAAEMANRVEMSVDVEIPGLDFFINKKQGLCNDNLREDCEDLAERIGTASEECLNGAEEDGICGLEEGERIIDDHPCSCASSQKITDEGVSWEEENWLAQYGQVSEATEISDLDAQIADLWDWEIMQENGKDGKSTVVRLAGRLVKSLSRLHPSVSSGRV</sequence>
<reference evidence="2" key="1">
    <citation type="submission" date="2023-03" db="EMBL/GenBank/DDBJ databases">
        <authorList>
            <person name="Julca I."/>
        </authorList>
    </citation>
    <scope>NUCLEOTIDE SEQUENCE</scope>
</reference>
<keyword evidence="1" id="KW-0472">Membrane</keyword>
<organism evidence="2 3">
    <name type="scientific">Oldenlandia corymbosa var. corymbosa</name>
    <dbReference type="NCBI Taxonomy" id="529605"/>
    <lineage>
        <taxon>Eukaryota</taxon>
        <taxon>Viridiplantae</taxon>
        <taxon>Streptophyta</taxon>
        <taxon>Embryophyta</taxon>
        <taxon>Tracheophyta</taxon>
        <taxon>Spermatophyta</taxon>
        <taxon>Magnoliopsida</taxon>
        <taxon>eudicotyledons</taxon>
        <taxon>Gunneridae</taxon>
        <taxon>Pentapetalae</taxon>
        <taxon>asterids</taxon>
        <taxon>lamiids</taxon>
        <taxon>Gentianales</taxon>
        <taxon>Rubiaceae</taxon>
        <taxon>Rubioideae</taxon>
        <taxon>Spermacoceae</taxon>
        <taxon>Hedyotis-Oldenlandia complex</taxon>
        <taxon>Oldenlandia</taxon>
    </lineage>
</organism>
<dbReference type="AlphaFoldDB" id="A0AAV1E0M4"/>
<gene>
    <name evidence="2" type="ORF">OLC1_LOCUS19776</name>
</gene>
<evidence type="ECO:0000313" key="3">
    <source>
        <dbReference type="Proteomes" id="UP001161247"/>
    </source>
</evidence>
<keyword evidence="1" id="KW-1133">Transmembrane helix</keyword>
<evidence type="ECO:0000313" key="2">
    <source>
        <dbReference type="EMBL" id="CAI9112615.1"/>
    </source>
</evidence>
<keyword evidence="3" id="KW-1185">Reference proteome</keyword>
<dbReference type="EMBL" id="OX459124">
    <property type="protein sequence ID" value="CAI9112615.1"/>
    <property type="molecule type" value="Genomic_DNA"/>
</dbReference>
<protein>
    <submittedName>
        <fullName evidence="2">OLC1v1013083C1</fullName>
    </submittedName>
</protein>
<accession>A0AAV1E0M4</accession>
<dbReference type="Proteomes" id="UP001161247">
    <property type="component" value="Chromosome 7"/>
</dbReference>
<keyword evidence="1" id="KW-0812">Transmembrane</keyword>
<proteinExistence type="predicted"/>
<feature type="transmembrane region" description="Helical" evidence="1">
    <location>
        <begin position="35"/>
        <end position="57"/>
    </location>
</feature>
<evidence type="ECO:0000256" key="1">
    <source>
        <dbReference type="SAM" id="Phobius"/>
    </source>
</evidence>
<name>A0AAV1E0M4_OLDCO</name>